<evidence type="ECO:0000313" key="1">
    <source>
        <dbReference type="EMBL" id="KEO75293.1"/>
    </source>
</evidence>
<keyword evidence="2" id="KW-1185">Reference proteome</keyword>
<sequence>MVKINYQDCIAACNDCAFYCDLAATACLKQLDMANMARCIELDMYCAEICRAAVSFMIKEDEFSTEICKICAEICENCAQECDNYLSIPFQECAAACRKCATTCRQMAA</sequence>
<dbReference type="STRING" id="1048983.EL17_01765"/>
<comment type="caution">
    <text evidence="1">The sequence shown here is derived from an EMBL/GenBank/DDBJ whole genome shotgun (WGS) entry which is preliminary data.</text>
</comment>
<dbReference type="eggNOG" id="ENOG5032SB1">
    <property type="taxonomic scope" value="Bacteria"/>
</dbReference>
<reference evidence="1 2" key="1">
    <citation type="submission" date="2014-04" db="EMBL/GenBank/DDBJ databases">
        <title>Characterization and application of a salt tolerant electro-active bacterium.</title>
        <authorList>
            <person name="Yang L."/>
            <person name="Wei S."/>
            <person name="Tay Q.X.M."/>
        </authorList>
    </citation>
    <scope>NUCLEOTIDE SEQUENCE [LARGE SCALE GENOMIC DNA]</scope>
    <source>
        <strain evidence="1 2">LY1</strain>
    </source>
</reference>
<protein>
    <submittedName>
        <fullName evidence="1">Ferredoxin</fullName>
    </submittedName>
</protein>
<dbReference type="InterPro" id="IPR005560">
    <property type="entry name" value="Csp_YhjQ"/>
</dbReference>
<dbReference type="Proteomes" id="UP000027821">
    <property type="component" value="Unassembled WGS sequence"/>
</dbReference>
<gene>
    <name evidence="1" type="ORF">EL17_01765</name>
</gene>
<dbReference type="InterPro" id="IPR044543">
    <property type="entry name" value="YHJQ-like"/>
</dbReference>
<dbReference type="Pfam" id="PF03860">
    <property type="entry name" value="Csp"/>
    <property type="match status" value="1"/>
</dbReference>
<dbReference type="CDD" id="cd08026">
    <property type="entry name" value="DUF326"/>
    <property type="match status" value="1"/>
</dbReference>
<dbReference type="PANTHER" id="PTHR37310:SF1">
    <property type="entry name" value="CYTOPLASMIC PROTEIN"/>
    <property type="match status" value="1"/>
</dbReference>
<proteinExistence type="predicted"/>
<organism evidence="1 2">
    <name type="scientific">Anditalea andensis</name>
    <dbReference type="NCBI Taxonomy" id="1048983"/>
    <lineage>
        <taxon>Bacteria</taxon>
        <taxon>Pseudomonadati</taxon>
        <taxon>Bacteroidota</taxon>
        <taxon>Cytophagia</taxon>
        <taxon>Cytophagales</taxon>
        <taxon>Cytophagaceae</taxon>
        <taxon>Anditalea</taxon>
    </lineage>
</organism>
<name>A0A074L627_9BACT</name>
<dbReference type="Gene3D" id="1.20.1270.360">
    <property type="match status" value="1"/>
</dbReference>
<dbReference type="EMBL" id="JMIH01000013">
    <property type="protein sequence ID" value="KEO75293.1"/>
    <property type="molecule type" value="Genomic_DNA"/>
</dbReference>
<accession>A0A074L627</accession>
<evidence type="ECO:0000313" key="2">
    <source>
        <dbReference type="Proteomes" id="UP000027821"/>
    </source>
</evidence>
<dbReference type="AlphaFoldDB" id="A0A074L627"/>
<dbReference type="PANTHER" id="PTHR37310">
    <property type="entry name" value="CYTOPLASMIC PROTEIN-RELATED"/>
    <property type="match status" value="1"/>
</dbReference>